<gene>
    <name evidence="1" type="ORF">EX30DRAFT_340486</name>
</gene>
<dbReference type="Proteomes" id="UP000298138">
    <property type="component" value="Unassembled WGS sequence"/>
</dbReference>
<evidence type="ECO:0000313" key="2">
    <source>
        <dbReference type="Proteomes" id="UP000298138"/>
    </source>
</evidence>
<dbReference type="EMBL" id="ML220118">
    <property type="protein sequence ID" value="TGZ81609.1"/>
    <property type="molecule type" value="Genomic_DNA"/>
</dbReference>
<sequence>MATLRLDEARGPSGCSPAGLFMLLPTFADINVSFSPSVIHRDLHHLHLCFSLTLFSLLPENASSPPPCSVELPPAYDANPPKWRL</sequence>
<proteinExistence type="predicted"/>
<accession>A0A4S2MY00</accession>
<dbReference type="AlphaFoldDB" id="A0A4S2MY00"/>
<organism evidence="1 2">
    <name type="scientific">Ascodesmis nigricans</name>
    <dbReference type="NCBI Taxonomy" id="341454"/>
    <lineage>
        <taxon>Eukaryota</taxon>
        <taxon>Fungi</taxon>
        <taxon>Dikarya</taxon>
        <taxon>Ascomycota</taxon>
        <taxon>Pezizomycotina</taxon>
        <taxon>Pezizomycetes</taxon>
        <taxon>Pezizales</taxon>
        <taxon>Ascodesmidaceae</taxon>
        <taxon>Ascodesmis</taxon>
    </lineage>
</organism>
<reference evidence="1 2" key="1">
    <citation type="submission" date="2019-04" db="EMBL/GenBank/DDBJ databases">
        <title>Comparative genomics and transcriptomics to analyze fruiting body development in filamentous ascomycetes.</title>
        <authorList>
            <consortium name="DOE Joint Genome Institute"/>
            <person name="Lutkenhaus R."/>
            <person name="Traeger S."/>
            <person name="Breuer J."/>
            <person name="Kuo A."/>
            <person name="Lipzen A."/>
            <person name="Pangilinan J."/>
            <person name="Dilworth D."/>
            <person name="Sandor L."/>
            <person name="Poggeler S."/>
            <person name="Barry K."/>
            <person name="Grigoriev I.V."/>
            <person name="Nowrousian M."/>
        </authorList>
    </citation>
    <scope>NUCLEOTIDE SEQUENCE [LARGE SCALE GENOMIC DNA]</scope>
    <source>
        <strain evidence="1 2">CBS 389.68</strain>
    </source>
</reference>
<evidence type="ECO:0000313" key="1">
    <source>
        <dbReference type="EMBL" id="TGZ81609.1"/>
    </source>
</evidence>
<protein>
    <submittedName>
        <fullName evidence="1">Uncharacterized protein</fullName>
    </submittedName>
</protein>
<dbReference type="InParanoid" id="A0A4S2MY00"/>
<keyword evidence="2" id="KW-1185">Reference proteome</keyword>
<name>A0A4S2MY00_9PEZI</name>